<keyword evidence="6" id="KW-0325">Glycoprotein</keyword>
<keyword evidence="10" id="KW-1185">Reference proteome</keyword>
<dbReference type="Pfam" id="PF00530">
    <property type="entry name" value="SRCR"/>
    <property type="match status" value="2"/>
</dbReference>
<comment type="caution">
    <text evidence="7">Lacks conserved residue(s) required for the propagation of feature annotation.</text>
</comment>
<dbReference type="AlphaFoldDB" id="A0A8C6S4R0"/>
<dbReference type="GO" id="GO:0004252">
    <property type="term" value="F:serine-type endopeptidase activity"/>
    <property type="evidence" value="ECO:0007669"/>
    <property type="project" value="TreeGrafter"/>
</dbReference>
<keyword evidence="3" id="KW-0732">Signal</keyword>
<dbReference type="PROSITE" id="PS50287">
    <property type="entry name" value="SRCR_2"/>
    <property type="match status" value="2"/>
</dbReference>
<dbReference type="GO" id="GO:0005886">
    <property type="term" value="C:plasma membrane"/>
    <property type="evidence" value="ECO:0007669"/>
    <property type="project" value="TreeGrafter"/>
</dbReference>
<dbReference type="PANTHER" id="PTHR48071">
    <property type="entry name" value="SRCR DOMAIN-CONTAINING PROTEIN"/>
    <property type="match status" value="1"/>
</dbReference>
<evidence type="ECO:0000313" key="9">
    <source>
        <dbReference type="Ensembl" id="ENSNMLP00000000787.1"/>
    </source>
</evidence>
<accession>A0A8C6S4R0</accession>
<keyword evidence="5 7" id="KW-1015">Disulfide bond</keyword>
<evidence type="ECO:0000256" key="3">
    <source>
        <dbReference type="ARBA" id="ARBA00022729"/>
    </source>
</evidence>
<organism evidence="9 10">
    <name type="scientific">Neogobius melanostomus</name>
    <name type="common">round goby</name>
    <dbReference type="NCBI Taxonomy" id="47308"/>
    <lineage>
        <taxon>Eukaryota</taxon>
        <taxon>Metazoa</taxon>
        <taxon>Chordata</taxon>
        <taxon>Craniata</taxon>
        <taxon>Vertebrata</taxon>
        <taxon>Euteleostomi</taxon>
        <taxon>Actinopterygii</taxon>
        <taxon>Neopterygii</taxon>
        <taxon>Teleostei</taxon>
        <taxon>Neoteleostei</taxon>
        <taxon>Acanthomorphata</taxon>
        <taxon>Gobiaria</taxon>
        <taxon>Gobiiformes</taxon>
        <taxon>Gobioidei</taxon>
        <taxon>Gobiidae</taxon>
        <taxon>Benthophilinae</taxon>
        <taxon>Neogobiini</taxon>
        <taxon>Neogobius</taxon>
    </lineage>
</organism>
<dbReference type="Ensembl" id="ENSNMLT00000000925.1">
    <property type="protein sequence ID" value="ENSNMLP00000000787.1"/>
    <property type="gene ID" value="ENSNMLG00000000659.1"/>
</dbReference>
<proteinExistence type="predicted"/>
<dbReference type="Proteomes" id="UP000694523">
    <property type="component" value="Unplaced"/>
</dbReference>
<dbReference type="PRINTS" id="PR00258">
    <property type="entry name" value="SPERACTRCPTR"/>
</dbReference>
<dbReference type="SUPFAM" id="SSF56487">
    <property type="entry name" value="SRCR-like"/>
    <property type="match status" value="2"/>
</dbReference>
<evidence type="ECO:0000256" key="2">
    <source>
        <dbReference type="ARBA" id="ARBA00022525"/>
    </source>
</evidence>
<evidence type="ECO:0000259" key="8">
    <source>
        <dbReference type="PROSITE" id="PS50287"/>
    </source>
</evidence>
<dbReference type="SMART" id="SM00202">
    <property type="entry name" value="SR"/>
    <property type="match status" value="2"/>
</dbReference>
<reference evidence="9" key="1">
    <citation type="submission" date="2025-08" db="UniProtKB">
        <authorList>
            <consortium name="Ensembl"/>
        </authorList>
    </citation>
    <scope>IDENTIFICATION</scope>
</reference>
<feature type="disulfide bond" evidence="7">
    <location>
        <begin position="104"/>
        <end position="114"/>
    </location>
</feature>
<dbReference type="GO" id="GO:0005615">
    <property type="term" value="C:extracellular space"/>
    <property type="evidence" value="ECO:0007669"/>
    <property type="project" value="TreeGrafter"/>
</dbReference>
<protein>
    <recommendedName>
        <fullName evidence="8">SRCR domain-containing protein</fullName>
    </recommendedName>
</protein>
<evidence type="ECO:0000313" key="10">
    <source>
        <dbReference type="Proteomes" id="UP000694523"/>
    </source>
</evidence>
<sequence length="234" mass="25244">MREAVHLDYSACENTSLISCFSFDTALSNTALELNCSDSGRLVGGRSLCSGSLQIRDQSLNQSWAGVCEGALGRRGAEVLCRELGCGTPFLQGALSPLGQTFHCEGNESALMDCPRTRTRTSPEACPALNLTCDEPLRLLGGASRCEGNVEVKYSDEWRPVSTLFDPWDLEAVAVVCRDMDCGTVVSTGKKRNSTQRYGWIVSSACVKTAAVRDCIQDDDPHAEDMDLVCSGEV</sequence>
<keyword evidence="2" id="KW-0964">Secreted</keyword>
<feature type="domain" description="SRCR" evidence="8">
    <location>
        <begin position="40"/>
        <end position="134"/>
    </location>
</feature>
<dbReference type="Gene3D" id="3.10.250.10">
    <property type="entry name" value="SRCR-like domain"/>
    <property type="match status" value="2"/>
</dbReference>
<dbReference type="GO" id="GO:0031638">
    <property type="term" value="P:zymogen activation"/>
    <property type="evidence" value="ECO:0007669"/>
    <property type="project" value="TreeGrafter"/>
</dbReference>
<comment type="subcellular location">
    <subcellularLocation>
        <location evidence="1">Secreted</location>
    </subcellularLocation>
</comment>
<dbReference type="InterPro" id="IPR001190">
    <property type="entry name" value="SRCR"/>
</dbReference>
<evidence type="ECO:0000256" key="6">
    <source>
        <dbReference type="ARBA" id="ARBA00023180"/>
    </source>
</evidence>
<keyword evidence="4" id="KW-0677">Repeat</keyword>
<dbReference type="InterPro" id="IPR036772">
    <property type="entry name" value="SRCR-like_dom_sf"/>
</dbReference>
<dbReference type="PANTHER" id="PTHR48071:SF15">
    <property type="entry name" value="SRCR DOMAIN-CONTAINING PROTEIN"/>
    <property type="match status" value="1"/>
</dbReference>
<reference evidence="9" key="2">
    <citation type="submission" date="2025-09" db="UniProtKB">
        <authorList>
            <consortium name="Ensembl"/>
        </authorList>
    </citation>
    <scope>IDENTIFICATION</scope>
</reference>
<name>A0A8C6S4R0_9GOBI</name>
<evidence type="ECO:0000256" key="7">
    <source>
        <dbReference type="PROSITE-ProRule" id="PRU00196"/>
    </source>
</evidence>
<evidence type="ECO:0000256" key="1">
    <source>
        <dbReference type="ARBA" id="ARBA00004613"/>
    </source>
</evidence>
<evidence type="ECO:0000256" key="4">
    <source>
        <dbReference type="ARBA" id="ARBA00022737"/>
    </source>
</evidence>
<feature type="domain" description="SRCR" evidence="8">
    <location>
        <begin position="137"/>
        <end position="231"/>
    </location>
</feature>
<evidence type="ECO:0000256" key="5">
    <source>
        <dbReference type="ARBA" id="ARBA00023157"/>
    </source>
</evidence>